<keyword evidence="3" id="KW-1185">Reference proteome</keyword>
<dbReference type="EMBL" id="DS566107">
    <property type="status" value="NOT_ANNOTATED_CDS"/>
    <property type="molecule type" value="Genomic_DNA"/>
</dbReference>
<evidence type="ECO:0000313" key="2">
    <source>
        <dbReference type="EnsemblProtists" id="Phyra84351"/>
    </source>
</evidence>
<feature type="region of interest" description="Disordered" evidence="1">
    <location>
        <begin position="249"/>
        <end position="371"/>
    </location>
</feature>
<organism evidence="2 3">
    <name type="scientific">Phytophthora ramorum</name>
    <name type="common">Sudden oak death agent</name>
    <dbReference type="NCBI Taxonomy" id="164328"/>
    <lineage>
        <taxon>Eukaryota</taxon>
        <taxon>Sar</taxon>
        <taxon>Stramenopiles</taxon>
        <taxon>Oomycota</taxon>
        <taxon>Peronosporomycetes</taxon>
        <taxon>Peronosporales</taxon>
        <taxon>Peronosporaceae</taxon>
        <taxon>Phytophthora</taxon>
    </lineage>
</organism>
<dbReference type="VEuPathDB" id="FungiDB:KRP22_13630"/>
<dbReference type="AlphaFoldDB" id="H3H1Z7"/>
<proteinExistence type="predicted"/>
<dbReference type="VEuPathDB" id="FungiDB:KRP23_9713"/>
<accession>H3H1Z7</accession>
<dbReference type="OMA" id="TDPQTQW"/>
<protein>
    <submittedName>
        <fullName evidence="2">Uncharacterized protein</fullName>
    </submittedName>
</protein>
<evidence type="ECO:0000313" key="3">
    <source>
        <dbReference type="Proteomes" id="UP000005238"/>
    </source>
</evidence>
<name>H3H1Z7_PHYRM</name>
<feature type="region of interest" description="Disordered" evidence="1">
    <location>
        <begin position="62"/>
        <end position="84"/>
    </location>
</feature>
<dbReference type="EnsemblProtists" id="Phyra84351">
    <property type="protein sequence ID" value="Phyra84351"/>
    <property type="gene ID" value="Phyra84351"/>
</dbReference>
<feature type="compositionally biased region" description="Basic and acidic residues" evidence="1">
    <location>
        <begin position="263"/>
        <end position="276"/>
    </location>
</feature>
<reference evidence="2" key="2">
    <citation type="submission" date="2015-06" db="UniProtKB">
        <authorList>
            <consortium name="EnsemblProtists"/>
        </authorList>
    </citation>
    <scope>IDENTIFICATION</scope>
    <source>
        <strain evidence="2">Pr102</strain>
    </source>
</reference>
<feature type="region of interest" description="Disordered" evidence="1">
    <location>
        <begin position="1"/>
        <end position="47"/>
    </location>
</feature>
<dbReference type="InParanoid" id="H3H1Z7"/>
<sequence>MAKAPSGDKASSNPFDAHSSGRDPFPSFAAALANEWQGEQTEEQSALDWSIDTLAELKPVLFSPLPQQKDAGNTSGSPHGASGFFEDEAQYGVLRTPLPGARPVGVTQAGGNRSRAVLTFTPSPTPHLELHRRCRETIDRCEARLRERQRKTDKLQAALHPPTPQRSPRQRETHQRATPPRPAKRNRLSFVATPSSEMKTPGTRPPKWSASPIAMVGSRHFDALTPSPLVNTPRTTKQSSKMRLFFGLSPIAFPSPGQTAQAEKSEEGKDEEKAAASDEGGTLPLSSTNESAESASPESEKENGDQQAQRGGGRDSDESSSSHATQIAAKKAPMMRASIPQRQKAFLEAIEAEAHSSESSAPRTTAPSSSILSLYQEAKQLGMTDPQTQWQHVQLLRQNDQKHKPER</sequence>
<dbReference type="HOGENOM" id="CLU_677028_0_0_1"/>
<feature type="region of interest" description="Disordered" evidence="1">
    <location>
        <begin position="148"/>
        <end position="210"/>
    </location>
</feature>
<reference evidence="3" key="1">
    <citation type="journal article" date="2006" name="Science">
        <title>Phytophthora genome sequences uncover evolutionary origins and mechanisms of pathogenesis.</title>
        <authorList>
            <person name="Tyler B.M."/>
            <person name="Tripathy S."/>
            <person name="Zhang X."/>
            <person name="Dehal P."/>
            <person name="Jiang R.H."/>
            <person name="Aerts A."/>
            <person name="Arredondo F.D."/>
            <person name="Baxter L."/>
            <person name="Bensasson D."/>
            <person name="Beynon J.L."/>
            <person name="Chapman J."/>
            <person name="Damasceno C.M."/>
            <person name="Dorrance A.E."/>
            <person name="Dou D."/>
            <person name="Dickerman A.W."/>
            <person name="Dubchak I.L."/>
            <person name="Garbelotto M."/>
            <person name="Gijzen M."/>
            <person name="Gordon S.G."/>
            <person name="Govers F."/>
            <person name="Grunwald N.J."/>
            <person name="Huang W."/>
            <person name="Ivors K.L."/>
            <person name="Jones R.W."/>
            <person name="Kamoun S."/>
            <person name="Krampis K."/>
            <person name="Lamour K.H."/>
            <person name="Lee M.K."/>
            <person name="McDonald W.H."/>
            <person name="Medina M."/>
            <person name="Meijer H.J."/>
            <person name="Nordberg E.K."/>
            <person name="Maclean D.J."/>
            <person name="Ospina-Giraldo M.D."/>
            <person name="Morris P.F."/>
            <person name="Phuntumart V."/>
            <person name="Putnam N.H."/>
            <person name="Rash S."/>
            <person name="Rose J.K."/>
            <person name="Sakihama Y."/>
            <person name="Salamov A.A."/>
            <person name="Savidor A."/>
            <person name="Scheuring C.F."/>
            <person name="Smith B.M."/>
            <person name="Sobral B.W."/>
            <person name="Terry A."/>
            <person name="Torto-Alalibo T.A."/>
            <person name="Win J."/>
            <person name="Xu Z."/>
            <person name="Zhang H."/>
            <person name="Grigoriev I.V."/>
            <person name="Rokhsar D.S."/>
            <person name="Boore J.L."/>
        </authorList>
    </citation>
    <scope>NUCLEOTIDE SEQUENCE [LARGE SCALE GENOMIC DNA]</scope>
    <source>
        <strain evidence="3">Pr102</strain>
    </source>
</reference>
<feature type="compositionally biased region" description="Low complexity" evidence="1">
    <location>
        <begin position="286"/>
        <end position="297"/>
    </location>
</feature>
<evidence type="ECO:0000256" key="1">
    <source>
        <dbReference type="SAM" id="MobiDB-lite"/>
    </source>
</evidence>
<dbReference type="Proteomes" id="UP000005238">
    <property type="component" value="Unassembled WGS sequence"/>
</dbReference>
<feature type="compositionally biased region" description="Low complexity" evidence="1">
    <location>
        <begin position="357"/>
        <end position="370"/>
    </location>
</feature>
<dbReference type="eggNOG" id="ENOG502S9GD">
    <property type="taxonomic scope" value="Eukaryota"/>
</dbReference>